<dbReference type="EMBL" id="MCAS01000056">
    <property type="protein sequence ID" value="RKF33516.1"/>
    <property type="molecule type" value="Genomic_DNA"/>
</dbReference>
<organism evidence="2 3">
    <name type="scientific">Paraburkholderia fungorum</name>
    <dbReference type="NCBI Taxonomy" id="134537"/>
    <lineage>
        <taxon>Bacteria</taxon>
        <taxon>Pseudomonadati</taxon>
        <taxon>Pseudomonadota</taxon>
        <taxon>Betaproteobacteria</taxon>
        <taxon>Burkholderiales</taxon>
        <taxon>Burkholderiaceae</taxon>
        <taxon>Paraburkholderia</taxon>
    </lineage>
</organism>
<sequence length="95" mass="10126">MRQSEIYISGMTELGDLVRASRLAQGLTRDDVAIATGLSPKFITHIEAGKPTAQIGKVLHLLGELGITLRAQVSVDIPPALATKALQRRRAAHGS</sequence>
<evidence type="ECO:0000259" key="1">
    <source>
        <dbReference type="PROSITE" id="PS50943"/>
    </source>
</evidence>
<proteinExistence type="predicted"/>
<reference evidence="2 3" key="1">
    <citation type="submission" date="2016-07" db="EMBL/GenBank/DDBJ databases">
        <title>Genome analysis of Burkholderia fungorum ES3-20.</title>
        <authorList>
            <person name="Xu D."/>
            <person name="Yao R."/>
            <person name="Zheng S."/>
        </authorList>
    </citation>
    <scope>NUCLEOTIDE SEQUENCE [LARGE SCALE GENOMIC DNA]</scope>
    <source>
        <strain evidence="2 3">ES3-20</strain>
    </source>
</reference>
<accession>A0A3R7L742</accession>
<dbReference type="SMART" id="SM00530">
    <property type="entry name" value="HTH_XRE"/>
    <property type="match status" value="1"/>
</dbReference>
<dbReference type="Proteomes" id="UP000283709">
    <property type="component" value="Unassembled WGS sequence"/>
</dbReference>
<dbReference type="Gene3D" id="1.10.260.40">
    <property type="entry name" value="lambda repressor-like DNA-binding domains"/>
    <property type="match status" value="1"/>
</dbReference>
<gene>
    <name evidence="2" type="ORF">BCY88_10720</name>
</gene>
<evidence type="ECO:0000313" key="3">
    <source>
        <dbReference type="Proteomes" id="UP000283709"/>
    </source>
</evidence>
<comment type="caution">
    <text evidence="2">The sequence shown here is derived from an EMBL/GenBank/DDBJ whole genome shotgun (WGS) entry which is preliminary data.</text>
</comment>
<feature type="domain" description="HTH cro/C1-type" evidence="1">
    <location>
        <begin position="18"/>
        <end position="72"/>
    </location>
</feature>
<name>A0A3R7L742_9BURK</name>
<dbReference type="GO" id="GO:0003677">
    <property type="term" value="F:DNA binding"/>
    <property type="evidence" value="ECO:0007669"/>
    <property type="project" value="InterPro"/>
</dbReference>
<protein>
    <submittedName>
        <fullName evidence="2">Transcriptional regulator</fullName>
    </submittedName>
</protein>
<dbReference type="SUPFAM" id="SSF47413">
    <property type="entry name" value="lambda repressor-like DNA-binding domains"/>
    <property type="match status" value="1"/>
</dbReference>
<dbReference type="InterPro" id="IPR001387">
    <property type="entry name" value="Cro/C1-type_HTH"/>
</dbReference>
<dbReference type="PROSITE" id="PS50943">
    <property type="entry name" value="HTH_CROC1"/>
    <property type="match status" value="1"/>
</dbReference>
<evidence type="ECO:0000313" key="2">
    <source>
        <dbReference type="EMBL" id="RKF33516.1"/>
    </source>
</evidence>
<dbReference type="Pfam" id="PF13560">
    <property type="entry name" value="HTH_31"/>
    <property type="match status" value="1"/>
</dbReference>
<dbReference type="CDD" id="cd00093">
    <property type="entry name" value="HTH_XRE"/>
    <property type="match status" value="1"/>
</dbReference>
<dbReference type="OrthoDB" id="9156632at2"/>
<dbReference type="RefSeq" id="WP_120348634.1">
    <property type="nucleotide sequence ID" value="NZ_MCAS01000056.1"/>
</dbReference>
<dbReference type="InterPro" id="IPR010982">
    <property type="entry name" value="Lambda_DNA-bd_dom_sf"/>
</dbReference>
<dbReference type="AlphaFoldDB" id="A0A3R7L742"/>